<keyword evidence="1 10" id="KW-0540">Nuclease</keyword>
<dbReference type="HAMAP" id="MF_01470">
    <property type="entry name" value="Cas1"/>
    <property type="match status" value="1"/>
</dbReference>
<protein>
    <recommendedName>
        <fullName evidence="10">CRISPR-associated endonuclease Cas1</fullName>
        <ecNumber evidence="10">3.1.-.-</ecNumber>
    </recommendedName>
</protein>
<dbReference type="NCBIfam" id="TIGR03639">
    <property type="entry name" value="cas1_NMENI"/>
    <property type="match status" value="1"/>
</dbReference>
<keyword evidence="8 10" id="KW-0464">Manganese</keyword>
<evidence type="ECO:0000256" key="10">
    <source>
        <dbReference type="HAMAP-Rule" id="MF_01470"/>
    </source>
</evidence>
<dbReference type="NCBIfam" id="TIGR00287">
    <property type="entry name" value="cas1"/>
    <property type="match status" value="1"/>
</dbReference>
<feature type="binding site" evidence="10">
    <location>
        <position position="205"/>
    </location>
    <ligand>
        <name>Mn(2+)</name>
        <dbReference type="ChEBI" id="CHEBI:29035"/>
    </ligand>
</feature>
<dbReference type="InterPro" id="IPR050646">
    <property type="entry name" value="Cas1"/>
</dbReference>
<comment type="cofactor">
    <cofactor evidence="10">
        <name>Mg(2+)</name>
        <dbReference type="ChEBI" id="CHEBI:18420"/>
    </cofactor>
    <cofactor evidence="10">
        <name>Mn(2+)</name>
        <dbReference type="ChEBI" id="CHEBI:29035"/>
    </cofactor>
</comment>
<name>A0A2Z4Y8H7_SUMC1</name>
<dbReference type="EC" id="3.1.-.-" evidence="10"/>
<keyword evidence="4 10" id="KW-0378">Hydrolase</keyword>
<evidence type="ECO:0000256" key="4">
    <source>
        <dbReference type="ARBA" id="ARBA00022801"/>
    </source>
</evidence>
<organism evidence="12 13">
    <name type="scientific">Sumerlaea chitinivorans</name>
    <dbReference type="NCBI Taxonomy" id="2250252"/>
    <lineage>
        <taxon>Bacteria</taxon>
        <taxon>Candidatus Sumerlaeota</taxon>
        <taxon>Candidatus Sumerlaeia</taxon>
        <taxon>Candidatus Sumerlaeales</taxon>
        <taxon>Candidatus Sumerlaeaceae</taxon>
        <taxon>Candidatus Sumerlaea</taxon>
    </lineage>
</organism>
<comment type="function">
    <text evidence="10">CRISPR (clustered regularly interspaced short palindromic repeat), is an adaptive immune system that provides protection against mobile genetic elements (viruses, transposable elements and conjugative plasmids). CRISPR clusters contain spacers, sequences complementary to antecedent mobile elements, and target invading nucleic acids. CRISPR clusters are transcribed and processed into CRISPR RNA (crRNA). Acts as a dsDNA endonuclease. Involved in the integration of spacer DNA into the CRISPR cassette.</text>
</comment>
<evidence type="ECO:0000256" key="8">
    <source>
        <dbReference type="ARBA" id="ARBA00023211"/>
    </source>
</evidence>
<dbReference type="EMBL" id="CP030759">
    <property type="protein sequence ID" value="AXA37128.1"/>
    <property type="molecule type" value="Genomic_DNA"/>
</dbReference>
<evidence type="ECO:0000313" key="13">
    <source>
        <dbReference type="Proteomes" id="UP000262583"/>
    </source>
</evidence>
<evidence type="ECO:0000313" key="12">
    <source>
        <dbReference type="EMBL" id="AXA37128.1"/>
    </source>
</evidence>
<keyword evidence="3 10" id="KW-0255">Endonuclease</keyword>
<evidence type="ECO:0000256" key="3">
    <source>
        <dbReference type="ARBA" id="ARBA00022759"/>
    </source>
</evidence>
<gene>
    <name evidence="10" type="primary">cas1</name>
    <name evidence="12" type="ORF">BRCON_2352</name>
</gene>
<reference evidence="12 13" key="1">
    <citation type="submission" date="2018-05" db="EMBL/GenBank/DDBJ databases">
        <title>A metagenomic window into the 2 km-deep terrestrial subsurface aquifer revealed taxonomically and functionally diverse microbial community comprising novel uncultured bacterial lineages.</title>
        <authorList>
            <person name="Kadnikov V.V."/>
            <person name="Mardanov A.V."/>
            <person name="Beletsky A.V."/>
            <person name="Banks D."/>
            <person name="Pimenov N.V."/>
            <person name="Frank Y.A."/>
            <person name="Karnachuk O.V."/>
            <person name="Ravin N.V."/>
        </authorList>
    </citation>
    <scope>NUCLEOTIDE SEQUENCE [LARGE SCALE GENOMIC DNA]</scope>
    <source>
        <strain evidence="12">BY</strain>
    </source>
</reference>
<evidence type="ECO:0000256" key="9">
    <source>
        <dbReference type="ARBA" id="ARBA00038592"/>
    </source>
</evidence>
<dbReference type="PANTHER" id="PTHR34353">
    <property type="entry name" value="CRISPR-ASSOCIATED ENDONUCLEASE CAS1 1"/>
    <property type="match status" value="1"/>
</dbReference>
<feature type="region of interest" description="Disordered" evidence="11">
    <location>
        <begin position="291"/>
        <end position="318"/>
    </location>
</feature>
<keyword evidence="6 10" id="KW-0051">Antiviral defense</keyword>
<evidence type="ECO:0000256" key="11">
    <source>
        <dbReference type="SAM" id="MobiDB-lite"/>
    </source>
</evidence>
<dbReference type="Gene3D" id="1.20.120.920">
    <property type="entry name" value="CRISPR-associated endonuclease Cas1, C-terminal domain"/>
    <property type="match status" value="1"/>
</dbReference>
<dbReference type="GO" id="GO:0046872">
    <property type="term" value="F:metal ion binding"/>
    <property type="evidence" value="ECO:0007669"/>
    <property type="project" value="UniProtKB-UniRule"/>
</dbReference>
<evidence type="ECO:0000256" key="2">
    <source>
        <dbReference type="ARBA" id="ARBA00022723"/>
    </source>
</evidence>
<feature type="binding site" evidence="10">
    <location>
        <position position="147"/>
    </location>
    <ligand>
        <name>Mn(2+)</name>
        <dbReference type="ChEBI" id="CHEBI:29035"/>
    </ligand>
</feature>
<dbReference type="InterPro" id="IPR019855">
    <property type="entry name" value="CRISPR-assoc_Cas1_NMENI"/>
</dbReference>
<accession>A0A2Z4Y8H7</accession>
<dbReference type="GO" id="GO:0051607">
    <property type="term" value="P:defense response to virus"/>
    <property type="evidence" value="ECO:0007669"/>
    <property type="project" value="UniProtKB-UniRule"/>
</dbReference>
<dbReference type="Proteomes" id="UP000262583">
    <property type="component" value="Chromosome"/>
</dbReference>
<keyword evidence="5 10" id="KW-0460">Magnesium</keyword>
<dbReference type="GO" id="GO:0003677">
    <property type="term" value="F:DNA binding"/>
    <property type="evidence" value="ECO:0007669"/>
    <property type="project" value="UniProtKB-KW"/>
</dbReference>
<evidence type="ECO:0000256" key="7">
    <source>
        <dbReference type="ARBA" id="ARBA00023125"/>
    </source>
</evidence>
<proteinExistence type="inferred from homology"/>
<dbReference type="KEGG" id="schv:BRCON_2352"/>
<dbReference type="AlphaFoldDB" id="A0A2Z4Y8H7"/>
<evidence type="ECO:0000256" key="1">
    <source>
        <dbReference type="ARBA" id="ARBA00022722"/>
    </source>
</evidence>
<dbReference type="GO" id="GO:0016787">
    <property type="term" value="F:hydrolase activity"/>
    <property type="evidence" value="ECO:0007669"/>
    <property type="project" value="UniProtKB-KW"/>
</dbReference>
<dbReference type="Pfam" id="PF01867">
    <property type="entry name" value="Cas_Cas1"/>
    <property type="match status" value="1"/>
</dbReference>
<keyword evidence="7 10" id="KW-0238">DNA-binding</keyword>
<dbReference type="InterPro" id="IPR042206">
    <property type="entry name" value="CRISPR-assoc_Cas1_C"/>
</dbReference>
<dbReference type="GO" id="GO:0043571">
    <property type="term" value="P:maintenance of CRISPR repeat elements"/>
    <property type="evidence" value="ECO:0007669"/>
    <property type="project" value="UniProtKB-UniRule"/>
</dbReference>
<evidence type="ECO:0000256" key="5">
    <source>
        <dbReference type="ARBA" id="ARBA00022842"/>
    </source>
</evidence>
<evidence type="ECO:0000256" key="6">
    <source>
        <dbReference type="ARBA" id="ARBA00023118"/>
    </source>
</evidence>
<comment type="similarity">
    <text evidence="10">Belongs to the CRISPR-associated endonuclease Cas1 family.</text>
</comment>
<dbReference type="PANTHER" id="PTHR34353:SF2">
    <property type="entry name" value="CRISPR-ASSOCIATED ENDONUCLEASE CAS1 1"/>
    <property type="match status" value="1"/>
</dbReference>
<comment type="subunit">
    <text evidence="9 10">Homodimer, forms a heterotetramer with a Cas2 homodimer.</text>
</comment>
<feature type="binding site" evidence="10">
    <location>
        <position position="220"/>
    </location>
    <ligand>
        <name>Mn(2+)</name>
        <dbReference type="ChEBI" id="CHEBI:29035"/>
    </ligand>
</feature>
<dbReference type="InterPro" id="IPR002729">
    <property type="entry name" value="CRISPR-assoc_Cas1"/>
</dbReference>
<keyword evidence="2 10" id="KW-0479">Metal-binding</keyword>
<sequence length="318" mass="35275">MTDRTIEISGFDAHLTARLKQIQIRHEGEIVTTIPAEDIGILVVDTPNSNFTNETLVSIVRGGGLVILCGSDHLPAAYVVPVVGNSLQVQRQQQQLALSDRRRNRLWSHIVRAKIQNQALAVEDATVRQRLEILAERVGYADRTNCEASAARIYWPTMVGNPNFRRERDGPPPNLFLNYGYTVLRAAVARALCAAGLNCAFGIHHSNRNAGFCLADDLMEPLRPWIDLAAVELHRKGLTELDKTTKARLLGVLYQPAWFGEERSTVGNAIPRMVGTLVRYYEQATEEVTFPRLPEKEDRHMGSSASGCVPDANENDGP</sequence>
<dbReference type="GO" id="GO:0004520">
    <property type="term" value="F:DNA endonuclease activity"/>
    <property type="evidence" value="ECO:0007669"/>
    <property type="project" value="InterPro"/>
</dbReference>